<dbReference type="EMBL" id="SUKA01000001">
    <property type="protein sequence ID" value="TJY68033.1"/>
    <property type="molecule type" value="Genomic_DNA"/>
</dbReference>
<dbReference type="Pfam" id="PF07332">
    <property type="entry name" value="Phage_holin_3_6"/>
    <property type="match status" value="1"/>
</dbReference>
<evidence type="ECO:0000313" key="3">
    <source>
        <dbReference type="Proteomes" id="UP000309872"/>
    </source>
</evidence>
<dbReference type="RefSeq" id="WP_136818902.1">
    <property type="nucleotide sequence ID" value="NZ_BMJX01000001.1"/>
</dbReference>
<dbReference type="OrthoDB" id="675470at2"/>
<comment type="caution">
    <text evidence="2">The sequence shown here is derived from an EMBL/GenBank/DDBJ whole genome shotgun (WGS) entry which is preliminary data.</text>
</comment>
<keyword evidence="1" id="KW-0472">Membrane</keyword>
<dbReference type="InterPro" id="IPR009937">
    <property type="entry name" value="Phage_holin_3_6"/>
</dbReference>
<keyword evidence="1" id="KW-0812">Transmembrane</keyword>
<feature type="transmembrane region" description="Helical" evidence="1">
    <location>
        <begin position="72"/>
        <end position="94"/>
    </location>
</feature>
<gene>
    <name evidence="2" type="ORF">FAZ19_01885</name>
</gene>
<organism evidence="2 3">
    <name type="scientific">Sphingobacterium alkalisoli</name>
    <dbReference type="NCBI Taxonomy" id="1874115"/>
    <lineage>
        <taxon>Bacteria</taxon>
        <taxon>Pseudomonadati</taxon>
        <taxon>Bacteroidota</taxon>
        <taxon>Sphingobacteriia</taxon>
        <taxon>Sphingobacteriales</taxon>
        <taxon>Sphingobacteriaceae</taxon>
        <taxon>Sphingobacterium</taxon>
    </lineage>
</organism>
<sequence>MEEQKFSFSGSFQKIREYVDTRIDLMKLKVIAKSSRIIGALIVDICKLVLLLMIVFFFSLALGFYLGEVLGSYSAGFLATGGIFLLLFLSIKLFEPKLEAKMMEITIQKIMGKWNEDEDDMEEEAIDQELTDLAEKVEKDVKETIKKDLNHEYENK</sequence>
<evidence type="ECO:0000313" key="2">
    <source>
        <dbReference type="EMBL" id="TJY68033.1"/>
    </source>
</evidence>
<proteinExistence type="predicted"/>
<feature type="transmembrane region" description="Helical" evidence="1">
    <location>
        <begin position="37"/>
        <end position="66"/>
    </location>
</feature>
<keyword evidence="3" id="KW-1185">Reference proteome</keyword>
<keyword evidence="1" id="KW-1133">Transmembrane helix</keyword>
<accession>A0A4U0H839</accession>
<reference evidence="2 3" key="1">
    <citation type="submission" date="2019-04" db="EMBL/GenBank/DDBJ databases">
        <title>Sphingobacterium olei sp. nov., isolated from oil-contaminated soil.</title>
        <authorList>
            <person name="Liu B."/>
        </authorList>
    </citation>
    <scope>NUCLEOTIDE SEQUENCE [LARGE SCALE GENOMIC DNA]</scope>
    <source>
        <strain evidence="2 3">Y3L14</strain>
    </source>
</reference>
<evidence type="ECO:0000256" key="1">
    <source>
        <dbReference type="SAM" id="Phobius"/>
    </source>
</evidence>
<name>A0A4U0H839_9SPHI</name>
<dbReference type="Proteomes" id="UP000309872">
    <property type="component" value="Unassembled WGS sequence"/>
</dbReference>
<dbReference type="AlphaFoldDB" id="A0A4U0H839"/>
<protein>
    <submittedName>
        <fullName evidence="2">Phage holin family protein</fullName>
    </submittedName>
</protein>